<organism evidence="4 5">
    <name type="scientific">Halospeciosus flavus</name>
    <dbReference type="NCBI Taxonomy" id="3032283"/>
    <lineage>
        <taxon>Archaea</taxon>
        <taxon>Methanobacteriati</taxon>
        <taxon>Methanobacteriota</taxon>
        <taxon>Stenosarchaea group</taxon>
        <taxon>Halobacteria</taxon>
        <taxon>Halobacteriales</taxon>
        <taxon>Halobacteriaceae</taxon>
        <taxon>Halospeciosus</taxon>
    </lineage>
</organism>
<dbReference type="InterPro" id="IPR036509">
    <property type="entry name" value="Met_Sox_Rdtase_MsrA_sf"/>
</dbReference>
<feature type="active site" evidence="2">
    <location>
        <position position="15"/>
    </location>
</feature>
<evidence type="ECO:0000313" key="4">
    <source>
        <dbReference type="EMBL" id="MFC7198667.1"/>
    </source>
</evidence>
<comment type="function">
    <text evidence="2">Has an important function as a repair enzyme for proteins that have been inactivated by oxidation. Catalyzes the reversible oxidation-reduction of methionine sulfoxide in proteins to methionine.</text>
</comment>
<name>A0ABD5Z0J6_9EURY</name>
<comment type="catalytic activity">
    <reaction evidence="2">
        <text>L-methionyl-[protein] + [thioredoxin]-disulfide + H2O = L-methionyl-(S)-S-oxide-[protein] + [thioredoxin]-dithiol</text>
        <dbReference type="Rhea" id="RHEA:14217"/>
        <dbReference type="Rhea" id="RHEA-COMP:10698"/>
        <dbReference type="Rhea" id="RHEA-COMP:10700"/>
        <dbReference type="Rhea" id="RHEA-COMP:12313"/>
        <dbReference type="Rhea" id="RHEA-COMP:12315"/>
        <dbReference type="ChEBI" id="CHEBI:15377"/>
        <dbReference type="ChEBI" id="CHEBI:16044"/>
        <dbReference type="ChEBI" id="CHEBI:29950"/>
        <dbReference type="ChEBI" id="CHEBI:44120"/>
        <dbReference type="ChEBI" id="CHEBI:50058"/>
        <dbReference type="EC" id="1.8.4.11"/>
    </reaction>
</comment>
<dbReference type="NCBIfam" id="TIGR00401">
    <property type="entry name" value="msrA"/>
    <property type="match status" value="1"/>
</dbReference>
<reference evidence="4 5" key="1">
    <citation type="journal article" date="2019" name="Int. J. Syst. Evol. Microbiol.">
        <title>The Global Catalogue of Microorganisms (GCM) 10K type strain sequencing project: providing services to taxonomists for standard genome sequencing and annotation.</title>
        <authorList>
            <consortium name="The Broad Institute Genomics Platform"/>
            <consortium name="The Broad Institute Genome Sequencing Center for Infectious Disease"/>
            <person name="Wu L."/>
            <person name="Ma J."/>
        </authorList>
    </citation>
    <scope>NUCLEOTIDE SEQUENCE [LARGE SCALE GENOMIC DNA]</scope>
    <source>
        <strain evidence="4 5">XZGYJ-43</strain>
    </source>
</reference>
<dbReference type="SUPFAM" id="SSF55068">
    <property type="entry name" value="Peptide methionine sulfoxide reductase"/>
    <property type="match status" value="1"/>
</dbReference>
<gene>
    <name evidence="2 4" type="primary">msrA</name>
    <name evidence="4" type="ORF">ACFQJ9_04395</name>
</gene>
<proteinExistence type="inferred from homology"/>
<dbReference type="GO" id="GO:0008113">
    <property type="term" value="F:peptide-methionine (S)-S-oxide reductase activity"/>
    <property type="evidence" value="ECO:0007669"/>
    <property type="project" value="UniProtKB-UniRule"/>
</dbReference>
<dbReference type="Gene3D" id="3.30.1060.10">
    <property type="entry name" value="Peptide methionine sulphoxide reductase MsrA"/>
    <property type="match status" value="1"/>
</dbReference>
<keyword evidence="5" id="KW-1185">Reference proteome</keyword>
<sequence length="181" mass="20819">MDENDYERATFGGGCFWCVEAAFETVEGVVDVTSGYAGGRVEEPTYEAVCTGETGHAEVVQLTYDPDVITYEDLLEVFFTIHDPTQLNRQGPDVGEQYRSAIFYHDDEQREKAEAYVETLEEEDVYDDEIVTEIEPLETFYEAEEYHQNYFEKNPEDAYCQMHAAPKVKKVREKFEAKVEG</sequence>
<dbReference type="PANTHER" id="PTHR43774">
    <property type="entry name" value="PEPTIDE METHIONINE SULFOXIDE REDUCTASE"/>
    <property type="match status" value="1"/>
</dbReference>
<comment type="similarity">
    <text evidence="2">Belongs to the MsrA Met sulfoxide reductase family.</text>
</comment>
<dbReference type="AlphaFoldDB" id="A0ABD5Z0J6"/>
<dbReference type="RefSeq" id="WP_279528626.1">
    <property type="nucleotide sequence ID" value="NZ_CP122312.1"/>
</dbReference>
<dbReference type="EMBL" id="JBHTAR010000011">
    <property type="protein sequence ID" value="MFC7198667.1"/>
    <property type="molecule type" value="Genomic_DNA"/>
</dbReference>
<evidence type="ECO:0000256" key="2">
    <source>
        <dbReference type="HAMAP-Rule" id="MF_01401"/>
    </source>
</evidence>
<dbReference type="InterPro" id="IPR002569">
    <property type="entry name" value="Met_Sox_Rdtase_MsrA_dom"/>
</dbReference>
<protein>
    <recommendedName>
        <fullName evidence="2">Peptide methionine sulfoxide reductase MsrA</fullName>
        <shortName evidence="2">Protein-methionine-S-oxide reductase</shortName>
        <ecNumber evidence="2">1.8.4.11</ecNumber>
    </recommendedName>
    <alternativeName>
        <fullName evidence="2">Peptide-methionine (S)-S-oxide reductase</fullName>
        <shortName evidence="2">Peptide Met(O) reductase</shortName>
    </alternativeName>
</protein>
<comment type="caution">
    <text evidence="4">The sequence shown here is derived from an EMBL/GenBank/DDBJ whole genome shotgun (WGS) entry which is preliminary data.</text>
</comment>
<dbReference type="Pfam" id="PF01625">
    <property type="entry name" value="PMSR"/>
    <property type="match status" value="1"/>
</dbReference>
<dbReference type="PANTHER" id="PTHR43774:SF1">
    <property type="entry name" value="PEPTIDE METHIONINE SULFOXIDE REDUCTASE MSRA 2"/>
    <property type="match status" value="1"/>
</dbReference>
<dbReference type="EC" id="1.8.4.11" evidence="2"/>
<evidence type="ECO:0000256" key="1">
    <source>
        <dbReference type="ARBA" id="ARBA00023002"/>
    </source>
</evidence>
<evidence type="ECO:0000313" key="5">
    <source>
        <dbReference type="Proteomes" id="UP001596447"/>
    </source>
</evidence>
<dbReference type="HAMAP" id="MF_01401">
    <property type="entry name" value="MsrA"/>
    <property type="match status" value="1"/>
</dbReference>
<keyword evidence="1 2" id="KW-0560">Oxidoreductase</keyword>
<feature type="domain" description="Peptide methionine sulphoxide reductase MsrA" evidence="3">
    <location>
        <begin position="9"/>
        <end position="161"/>
    </location>
</feature>
<evidence type="ECO:0000259" key="3">
    <source>
        <dbReference type="Pfam" id="PF01625"/>
    </source>
</evidence>
<dbReference type="Proteomes" id="UP001596447">
    <property type="component" value="Unassembled WGS sequence"/>
</dbReference>
<accession>A0ABD5Z0J6</accession>
<comment type="catalytic activity">
    <reaction evidence="2">
        <text>[thioredoxin]-disulfide + L-methionine + H2O = L-methionine (S)-S-oxide + [thioredoxin]-dithiol</text>
        <dbReference type="Rhea" id="RHEA:19993"/>
        <dbReference type="Rhea" id="RHEA-COMP:10698"/>
        <dbReference type="Rhea" id="RHEA-COMP:10700"/>
        <dbReference type="ChEBI" id="CHEBI:15377"/>
        <dbReference type="ChEBI" id="CHEBI:29950"/>
        <dbReference type="ChEBI" id="CHEBI:50058"/>
        <dbReference type="ChEBI" id="CHEBI:57844"/>
        <dbReference type="ChEBI" id="CHEBI:58772"/>
        <dbReference type="EC" id="1.8.4.11"/>
    </reaction>
</comment>